<feature type="domain" description="HTH cro/C1-type" evidence="4">
    <location>
        <begin position="23"/>
        <end position="77"/>
    </location>
</feature>
<organism evidence="5 8">
    <name type="scientific">Lactococcus phage BK5-T</name>
    <dbReference type="NCBI Taxonomy" id="31754"/>
    <lineage>
        <taxon>Viruses</taxon>
        <taxon>Duplodnaviria</taxon>
        <taxon>Heunggongvirae</taxon>
        <taxon>Uroviricota</taxon>
        <taxon>Caudoviricetes</taxon>
        <taxon>Sandinevirus</taxon>
        <taxon>Sandinevirus BK5T</taxon>
    </lineage>
</organism>
<name>Q38327_9CAUD</name>
<dbReference type="GeneID" id="65974472"/>
<dbReference type="KEGG" id="vg:921283"/>
<dbReference type="Proteomes" id="UP000001720">
    <property type="component" value="Segment"/>
</dbReference>
<protein>
    <submittedName>
        <fullName evidence="5">CI repressor</fullName>
    </submittedName>
</protein>
<dbReference type="SMART" id="SM00530">
    <property type="entry name" value="HTH_XRE"/>
    <property type="match status" value="1"/>
</dbReference>
<dbReference type="GO" id="GO:0003677">
    <property type="term" value="F:DNA binding"/>
    <property type="evidence" value="ECO:0007669"/>
    <property type="project" value="UniProtKB-KW"/>
</dbReference>
<dbReference type="PIR" id="T13264">
    <property type="entry name" value="T13264"/>
</dbReference>
<accession>Q38327</accession>
<keyword evidence="7" id="KW-1185">Reference proteome</keyword>
<dbReference type="InterPro" id="IPR015927">
    <property type="entry name" value="Peptidase_S24_S26A/B/C"/>
</dbReference>
<dbReference type="CDD" id="cd00093">
    <property type="entry name" value="HTH_XRE"/>
    <property type="match status" value="1"/>
</dbReference>
<reference evidence="6 7" key="3">
    <citation type="submission" date="1999-08" db="EMBL/GenBank/DDBJ databases">
        <title>Analysis of the sequence, cos site and structural proteins of the Lactococcus lactis temperate bacteriophage BK5-T.</title>
        <authorList>
            <person name="Mahanivong C."/>
            <person name="Boyce J.D."/>
            <person name="Davidson B.E."/>
            <person name="Hillier A.J."/>
        </authorList>
    </citation>
    <scope>NUCLEOTIDE SEQUENCE [LARGE SCALE GENOMIC DNA]</scope>
</reference>
<reference evidence="8" key="1">
    <citation type="journal article" date="1990" name="Appl. Environ. Microbiol.">
        <title>Molecular characterization of promoters of the Lactococcus lactis subsp. cremoris temperate bacteriophage BK5-T and identification of a phage gene implicated in the regulation of promoter activity.</title>
        <authorList>
            <person name="Lakshmidevi G."/>
            <person name="Davidson B.E."/>
            <person name="Hillier A.J."/>
        </authorList>
    </citation>
    <scope>NUCLEOTIDE SEQUENCE [LARGE SCALE GENOMIC DNA]</scope>
</reference>
<sequence length="297" mass="33283">MGMGRSKLTPREEALKPIIAGNIKKYLDKFNKKPADLQRGTGIAQSTISDYTSGKTLVNPGNVEKIASFFGILKSDIDPRFSDEWVSENEFPIIEKTIDAMKQLEEPRQKVVLNTATNQLDEQNQEKKKESKVIPINKIPDDLPPYISRKILENFVMPTNTMEYEPDEDMVDVPILGRIAAGLPLDAVENFDGTRPVPAHFLSSARDYYWLMVDGHSMEPKIPYGAYVLIEAVPDVTDGTIGAVLFHDDCQATLKKVYHEIDCLRLVSINKEFKDQFATQDNPAAVIGQAVKVEIDL</sequence>
<dbReference type="PROSITE" id="PS50943">
    <property type="entry name" value="HTH_CROC1"/>
    <property type="match status" value="1"/>
</dbReference>
<dbReference type="CDD" id="cd06529">
    <property type="entry name" value="S24_LexA-like"/>
    <property type="match status" value="1"/>
</dbReference>
<dbReference type="RefSeq" id="NP_116527.1">
    <property type="nucleotide sequence ID" value="NC_002796.1"/>
</dbReference>
<evidence type="ECO:0000256" key="1">
    <source>
        <dbReference type="ARBA" id="ARBA00023015"/>
    </source>
</evidence>
<reference evidence="5 8" key="2">
    <citation type="journal article" date="1995" name="Appl. Environ. Microbiol.">
        <title>Sequence analysis of the Lactococcus lactis temperate bacteriophage BK5-T and demonstration that the phage DNA has cohesive ends.</title>
        <authorList>
            <person name="Boyce J.D."/>
            <person name="Davidson B.E."/>
            <person name="Hillier A.J."/>
        </authorList>
    </citation>
    <scope>NUCLEOTIDE SEQUENCE [LARGE SCALE GENOMIC DNA]</scope>
</reference>
<dbReference type="EMBL" id="AJ245616">
    <property type="protein sequence ID" value="CAC80176.1"/>
    <property type="molecule type" value="mRNA"/>
</dbReference>
<dbReference type="SUPFAM" id="SSF47413">
    <property type="entry name" value="lambda repressor-like DNA-binding domains"/>
    <property type="match status" value="1"/>
</dbReference>
<keyword evidence="3" id="KW-0804">Transcription</keyword>
<dbReference type="OrthoDB" id="5249at10239"/>
<evidence type="ECO:0000256" key="3">
    <source>
        <dbReference type="ARBA" id="ARBA00023163"/>
    </source>
</evidence>
<evidence type="ECO:0000259" key="4">
    <source>
        <dbReference type="PROSITE" id="PS50943"/>
    </source>
</evidence>
<dbReference type="Gene3D" id="2.10.109.10">
    <property type="entry name" value="Umud Fragment, subunit A"/>
    <property type="match status" value="1"/>
</dbReference>
<evidence type="ECO:0000313" key="6">
    <source>
        <dbReference type="EMBL" id="CAC80176.1"/>
    </source>
</evidence>
<dbReference type="Pfam" id="PF00717">
    <property type="entry name" value="Peptidase_S24"/>
    <property type="match status" value="1"/>
</dbReference>
<keyword evidence="1" id="KW-0805">Transcription regulation</keyword>
<dbReference type="Pfam" id="PF01381">
    <property type="entry name" value="HTH_3"/>
    <property type="match status" value="1"/>
</dbReference>
<dbReference type="SUPFAM" id="SSF51306">
    <property type="entry name" value="LexA/Signal peptidase"/>
    <property type="match status" value="1"/>
</dbReference>
<dbReference type="KEGG" id="vg:65974472"/>
<dbReference type="Gene3D" id="1.10.260.40">
    <property type="entry name" value="lambda repressor-like DNA-binding domains"/>
    <property type="match status" value="1"/>
</dbReference>
<keyword evidence="2" id="KW-0238">DNA-binding</keyword>
<dbReference type="GeneID" id="921283"/>
<proteinExistence type="evidence at transcript level"/>
<evidence type="ECO:0000313" key="7">
    <source>
        <dbReference type="Proteomes" id="UP000001720"/>
    </source>
</evidence>
<evidence type="ECO:0000256" key="2">
    <source>
        <dbReference type="ARBA" id="ARBA00023125"/>
    </source>
</evidence>
<dbReference type="InterPro" id="IPR010982">
    <property type="entry name" value="Lambda_DNA-bd_dom_sf"/>
</dbReference>
<dbReference type="InterPro" id="IPR001387">
    <property type="entry name" value="Cro/C1-type_HTH"/>
</dbReference>
<dbReference type="PANTHER" id="PTHR40661:SF1">
    <property type="entry name" value="HTH CRO_C1-TYPE DOMAIN-CONTAINING PROTEIN"/>
    <property type="match status" value="1"/>
</dbReference>
<dbReference type="InterPro" id="IPR039418">
    <property type="entry name" value="LexA-like"/>
</dbReference>
<dbReference type="RefSeq" id="YP_010133255.1">
    <property type="nucleotide sequence ID" value="NC_056724.1"/>
</dbReference>
<evidence type="ECO:0000313" key="8">
    <source>
        <dbReference type="Proteomes" id="UP000001781"/>
    </source>
</evidence>
<dbReference type="PANTHER" id="PTHR40661">
    <property type="match status" value="1"/>
</dbReference>
<dbReference type="EMBL" id="AF176025">
    <property type="protein sequence ID" value="AAA98587.1"/>
    <property type="molecule type" value="Genomic_DNA"/>
</dbReference>
<evidence type="ECO:0000313" key="5">
    <source>
        <dbReference type="EMBL" id="AAA98587.1"/>
    </source>
</evidence>
<dbReference type="InterPro" id="IPR036286">
    <property type="entry name" value="LexA/Signal_pep-like_sf"/>
</dbReference>
<dbReference type="Proteomes" id="UP000001781">
    <property type="component" value="Genome"/>
</dbReference>
<reference evidence="5 8" key="4">
    <citation type="journal article" date="2001" name="Virology">
        <title>Comparative genomics of lactococcal phages: insight from the complete genome sequence of Lactococcus lactis phage BK5-T.</title>
        <authorList>
            <person name="Desiere F."/>
            <person name="Mahanivong C."/>
            <person name="Hillier A.J."/>
            <person name="Chandry P.S."/>
            <person name="Davidson B.E."/>
            <person name="Brussow H."/>
        </authorList>
    </citation>
    <scope>NUCLEOTIDE SEQUENCE</scope>
</reference>